<feature type="domain" description="Plastocyanin-like" evidence="2">
    <location>
        <begin position="535"/>
        <end position="665"/>
    </location>
</feature>
<dbReference type="CDD" id="cd13844">
    <property type="entry name" value="CuRO_1_BOD_CotA_like"/>
    <property type="match status" value="1"/>
</dbReference>
<name>A0ABT2CBK9_9ACTN</name>
<dbReference type="InterPro" id="IPR045087">
    <property type="entry name" value="Cu-oxidase_fam"/>
</dbReference>
<evidence type="ECO:0000259" key="3">
    <source>
        <dbReference type="Pfam" id="PF07732"/>
    </source>
</evidence>
<dbReference type="Pfam" id="PF07732">
    <property type="entry name" value="Cu-oxidase_3"/>
    <property type="match status" value="1"/>
</dbReference>
<accession>A0ABT2CBK9</accession>
<dbReference type="InterPro" id="IPR011706">
    <property type="entry name" value="Cu-oxidase_C"/>
</dbReference>
<dbReference type="PROSITE" id="PS51318">
    <property type="entry name" value="TAT"/>
    <property type="match status" value="1"/>
</dbReference>
<evidence type="ECO:0000313" key="4">
    <source>
        <dbReference type="EMBL" id="MCS0634798.1"/>
    </source>
</evidence>
<comment type="similarity">
    <text evidence="1">Belongs to the multicopper oxidase family.</text>
</comment>
<reference evidence="4" key="1">
    <citation type="submission" date="2022-08" db="EMBL/GenBank/DDBJ databases">
        <authorList>
            <person name="Somphong A."/>
            <person name="Phongsopitanun W."/>
        </authorList>
    </citation>
    <scope>NUCLEOTIDE SEQUENCE</scope>
    <source>
        <strain evidence="4">LP05-1</strain>
    </source>
</reference>
<dbReference type="Pfam" id="PF07731">
    <property type="entry name" value="Cu-oxidase_2"/>
    <property type="match status" value="1"/>
</dbReference>
<dbReference type="InterPro" id="IPR008972">
    <property type="entry name" value="Cupredoxin"/>
</dbReference>
<feature type="domain" description="Plastocyanin-like" evidence="3">
    <location>
        <begin position="215"/>
        <end position="283"/>
    </location>
</feature>
<comment type="caution">
    <text evidence="4">The sequence shown here is derived from an EMBL/GenBank/DDBJ whole genome shotgun (WGS) entry which is preliminary data.</text>
</comment>
<evidence type="ECO:0000256" key="1">
    <source>
        <dbReference type="ARBA" id="ARBA00010609"/>
    </source>
</evidence>
<dbReference type="Proteomes" id="UP001431313">
    <property type="component" value="Unassembled WGS sequence"/>
</dbReference>
<dbReference type="SUPFAM" id="SSF49503">
    <property type="entry name" value="Cupredoxins"/>
    <property type="match status" value="3"/>
</dbReference>
<keyword evidence="5" id="KW-1185">Reference proteome</keyword>
<dbReference type="InterPro" id="IPR006311">
    <property type="entry name" value="TAT_signal"/>
</dbReference>
<dbReference type="RefSeq" id="WP_258785434.1">
    <property type="nucleotide sequence ID" value="NZ_JANUGQ010000002.1"/>
</dbReference>
<dbReference type="EMBL" id="JANUGQ010000002">
    <property type="protein sequence ID" value="MCS0634798.1"/>
    <property type="molecule type" value="Genomic_DNA"/>
</dbReference>
<organism evidence="4 5">
    <name type="scientific">Streptomyces pyxinae</name>
    <dbReference type="NCBI Taxonomy" id="2970734"/>
    <lineage>
        <taxon>Bacteria</taxon>
        <taxon>Bacillati</taxon>
        <taxon>Actinomycetota</taxon>
        <taxon>Actinomycetes</taxon>
        <taxon>Kitasatosporales</taxon>
        <taxon>Streptomycetaceae</taxon>
        <taxon>Streptomyces</taxon>
    </lineage>
</organism>
<evidence type="ECO:0000259" key="2">
    <source>
        <dbReference type="Pfam" id="PF07731"/>
    </source>
</evidence>
<dbReference type="Gene3D" id="2.60.40.420">
    <property type="entry name" value="Cupredoxins - blue copper proteins"/>
    <property type="match status" value="3"/>
</dbReference>
<dbReference type="InterPro" id="IPR011707">
    <property type="entry name" value="Cu-oxidase-like_N"/>
</dbReference>
<gene>
    <name evidence="4" type="ORF">NX801_03820</name>
</gene>
<proteinExistence type="inferred from homology"/>
<sequence length="682" mass="73110">MIRPNRTRQNGLPAGWGRLARRGFLAGAGVVGTGAAFGTGLALGGSAPPAVAAVPGRSALLTAALGTPLRDLPEAVREALERGAPSGTASAAARRAAAAAAGLTPYRDPLPVPPVLRPRDGRLTVAMRPARVRLHHELPATRLWTYEGGHLGPTIEVRRGSRLRVAWENDLSGGFPVAAVRVPFAYDPQLPLMWDRPGREGAAPRADVAALPPWTAVHLHGAVTGGGNDGWAENAVLPGAAQLSEYPNDQPAAGLWYHDHAMHITHLNVMTGLAAGAYLIRDETEARLRLPSGDREIPLVIMDRNLDLGADGAFTGGLLYKGIVVADDPYELVRPFTGPFTLVNGVIWPHLDVAAGWYRFRLLNASNNRPYRLRILDEEGTPLPAGAVRLIGADAGLLPAPAPVADGLSLTPGERADLLVDFSALRGRRLRLANALPEPGARAELMEFRVASRAEGAVPFRPPAALTGPRPPAGPATGPERLVVVTPVYPRDPELWEMVETEAPPGPFPVDGIVQIEDEAGRVRTYRRVASNFTDPVRFTVAAGDRENWRFLSLEKSMGSYPHPMHLHTVAFEGVSREVYDVSSFTFFELPGGDYGAGTSTPLKWLRKGELSAAEKGPKDVIALAPAELVTVSAHFTGPPGRFMHHCHIYEHEDMMMMRPFVVQPRAVIALAPHGGAHAPRH</sequence>
<protein>
    <submittedName>
        <fullName evidence="4">Multicopper oxidase domain-containing protein</fullName>
    </submittedName>
</protein>
<evidence type="ECO:0000313" key="5">
    <source>
        <dbReference type="Proteomes" id="UP001431313"/>
    </source>
</evidence>
<dbReference type="PANTHER" id="PTHR48267">
    <property type="entry name" value="CUPREDOXIN SUPERFAMILY PROTEIN"/>
    <property type="match status" value="1"/>
</dbReference>
<dbReference type="PANTHER" id="PTHR48267:SF1">
    <property type="entry name" value="BILIRUBIN OXIDASE"/>
    <property type="match status" value="1"/>
</dbReference>